<name>A0A110B458_9SPHI</name>
<evidence type="ECO:0000313" key="2">
    <source>
        <dbReference type="Proteomes" id="UP000218263"/>
    </source>
</evidence>
<dbReference type="Proteomes" id="UP000218263">
    <property type="component" value="Chromosome"/>
</dbReference>
<evidence type="ECO:0000313" key="1">
    <source>
        <dbReference type="EMBL" id="BAU55813.1"/>
    </source>
</evidence>
<dbReference type="EMBL" id="AP017313">
    <property type="protein sequence ID" value="BAU55813.1"/>
    <property type="molecule type" value="Genomic_DNA"/>
</dbReference>
<accession>A0A110B458</accession>
<dbReference type="KEGG" id="mgot:MgSA37_04005"/>
<dbReference type="AlphaFoldDB" id="A0A110B458"/>
<organism evidence="1 2">
    <name type="scientific">Mucilaginibacter gotjawali</name>
    <dbReference type="NCBI Taxonomy" id="1550579"/>
    <lineage>
        <taxon>Bacteria</taxon>
        <taxon>Pseudomonadati</taxon>
        <taxon>Bacteroidota</taxon>
        <taxon>Sphingobacteriia</taxon>
        <taxon>Sphingobacteriales</taxon>
        <taxon>Sphingobacteriaceae</taxon>
        <taxon>Mucilaginibacter</taxon>
    </lineage>
</organism>
<dbReference type="SUPFAM" id="SSF49464">
    <property type="entry name" value="Carboxypeptidase regulatory domain-like"/>
    <property type="match status" value="1"/>
</dbReference>
<sequence>MINKIALLSFFIFSFLSRSAVAQEIIDTPIVHDLTPIVYKTYPVKGRVIGMNLEFVQGVSVTNKRTSENVSTDVNGIFRITAATGDTLVFNISKYSNDTLRVRSQKENLNLVMIKRKTDSLPPGYSTGEYNKAKREDNELYRILNKDAKTEEKWKY</sequence>
<proteinExistence type="predicted"/>
<dbReference type="InterPro" id="IPR008969">
    <property type="entry name" value="CarboxyPept-like_regulatory"/>
</dbReference>
<dbReference type="OrthoDB" id="1431099at2"/>
<keyword evidence="2" id="KW-1185">Reference proteome</keyword>
<gene>
    <name evidence="1" type="ORF">MgSA37_04005</name>
</gene>
<dbReference type="RefSeq" id="WP_096354278.1">
    <property type="nucleotide sequence ID" value="NZ_AP017313.1"/>
</dbReference>
<protein>
    <submittedName>
        <fullName evidence="1">Uncharacterized protein</fullName>
    </submittedName>
</protein>
<reference evidence="1 2" key="1">
    <citation type="submission" date="2015-12" db="EMBL/GenBank/DDBJ databases">
        <title>Genome sequence of Mucilaginibacter gotjawali.</title>
        <authorList>
            <person name="Lee J.S."/>
            <person name="Lee K.C."/>
            <person name="Kim K.K."/>
            <person name="Lee B.W."/>
        </authorList>
    </citation>
    <scope>NUCLEOTIDE SEQUENCE [LARGE SCALE GENOMIC DNA]</scope>
    <source>
        <strain evidence="1 2">SA3-7</strain>
    </source>
</reference>